<evidence type="ECO:0000259" key="2">
    <source>
        <dbReference type="Pfam" id="PF03478"/>
    </source>
</evidence>
<organism evidence="3 4">
    <name type="scientific">Cocos nucifera</name>
    <name type="common">Coconut palm</name>
    <dbReference type="NCBI Taxonomy" id="13894"/>
    <lineage>
        <taxon>Eukaryota</taxon>
        <taxon>Viridiplantae</taxon>
        <taxon>Streptophyta</taxon>
        <taxon>Embryophyta</taxon>
        <taxon>Tracheophyta</taxon>
        <taxon>Spermatophyta</taxon>
        <taxon>Magnoliopsida</taxon>
        <taxon>Liliopsida</taxon>
        <taxon>Arecaceae</taxon>
        <taxon>Arecoideae</taxon>
        <taxon>Cocoseae</taxon>
        <taxon>Attaleinae</taxon>
        <taxon>Cocos</taxon>
    </lineage>
</organism>
<feature type="domain" description="KIB1-4 beta-propeller" evidence="2">
    <location>
        <begin position="97"/>
        <end position="315"/>
    </location>
</feature>
<comment type="caution">
    <text evidence="3">The sequence shown here is derived from an EMBL/GenBank/DDBJ whole genome shotgun (WGS) entry which is preliminary data.</text>
</comment>
<evidence type="ECO:0000256" key="1">
    <source>
        <dbReference type="SAM" id="MobiDB-lite"/>
    </source>
</evidence>
<dbReference type="InterPro" id="IPR005174">
    <property type="entry name" value="KIB1-4_b-propeller"/>
</dbReference>
<dbReference type="Proteomes" id="UP000797356">
    <property type="component" value="Chromosome 9"/>
</dbReference>
<protein>
    <submittedName>
        <fullName evidence="3">Putative F-box/kelch-repeat protein</fullName>
    </submittedName>
</protein>
<dbReference type="SUPFAM" id="SSF81383">
    <property type="entry name" value="F-box domain"/>
    <property type="match status" value="1"/>
</dbReference>
<gene>
    <name evidence="3" type="ORF">COCNU_09G005530</name>
</gene>
<dbReference type="EMBL" id="CM017880">
    <property type="protein sequence ID" value="KAG1361090.1"/>
    <property type="molecule type" value="Genomic_DNA"/>
</dbReference>
<dbReference type="AlphaFoldDB" id="A0A8K0ILI5"/>
<dbReference type="InterPro" id="IPR050942">
    <property type="entry name" value="F-box_BR-signaling"/>
</dbReference>
<name>A0A8K0ILI5_COCNU</name>
<keyword evidence="4" id="KW-1185">Reference proteome</keyword>
<feature type="compositionally biased region" description="Basic and acidic residues" evidence="1">
    <location>
        <begin position="15"/>
        <end position="25"/>
    </location>
</feature>
<dbReference type="Gene3D" id="1.20.1280.50">
    <property type="match status" value="1"/>
</dbReference>
<sequence>MHDRSYRQGVASSSRSERAPDDDAAHLPDWTQLPLELIRAVAAKLGNIFDHARFRGVCSAWRSAASPFDPRQSPWLLLPFHPSAAAARSFLDPASLRVVTADLPDTAHRWLFGSAHGWLIGLGPQTDSAAVSLLNPFTRAQIHLPPLPAILSPFTTKAALTSNPASSPAIVAIWRYKRLYFYRLGDENWTMIDLGFSYLNGDFNYHEEKFYVVNKCGSGKVVDARTLDISDLSPPVKCYLVESSGELLLAGAGGVVHNPRELLQVFKLVRRGEEVKWSRVVGGISGRTLFLSEKQSVSVRSGKDVGCRGDCIYFAAEVFKEWMPGVARVASINVQDMISRSDAEEGDYWQASQENWTNWRYMNGITWVTPSLN</sequence>
<evidence type="ECO:0000313" key="4">
    <source>
        <dbReference type="Proteomes" id="UP000797356"/>
    </source>
</evidence>
<feature type="region of interest" description="Disordered" evidence="1">
    <location>
        <begin position="1"/>
        <end position="25"/>
    </location>
</feature>
<dbReference type="InterPro" id="IPR036047">
    <property type="entry name" value="F-box-like_dom_sf"/>
</dbReference>
<reference evidence="3" key="2">
    <citation type="submission" date="2019-07" db="EMBL/GenBank/DDBJ databases">
        <authorList>
            <person name="Yang Y."/>
            <person name="Bocs S."/>
            <person name="Baudouin L."/>
        </authorList>
    </citation>
    <scope>NUCLEOTIDE SEQUENCE</scope>
    <source>
        <tissue evidence="3">Spear leaf of Hainan Tall coconut</tissue>
    </source>
</reference>
<dbReference type="OrthoDB" id="611099at2759"/>
<accession>A0A8K0ILI5</accession>
<proteinExistence type="predicted"/>
<dbReference type="PANTHER" id="PTHR44259">
    <property type="entry name" value="OS07G0183000 PROTEIN-RELATED"/>
    <property type="match status" value="1"/>
</dbReference>
<dbReference type="Pfam" id="PF03478">
    <property type="entry name" value="Beta-prop_KIB1-4"/>
    <property type="match status" value="1"/>
</dbReference>
<reference evidence="3" key="1">
    <citation type="journal article" date="2017" name="Gigascience">
        <title>The genome draft of coconut (Cocos nucifera).</title>
        <authorList>
            <person name="Xiao Y."/>
            <person name="Xu P."/>
            <person name="Fan H."/>
            <person name="Baudouin L."/>
            <person name="Xia W."/>
            <person name="Bocs S."/>
            <person name="Xu J."/>
            <person name="Li Q."/>
            <person name="Guo A."/>
            <person name="Zhou L."/>
            <person name="Li J."/>
            <person name="Wu Y."/>
            <person name="Ma Z."/>
            <person name="Armero A."/>
            <person name="Issali A.E."/>
            <person name="Liu N."/>
            <person name="Peng M."/>
            <person name="Yang Y."/>
        </authorList>
    </citation>
    <scope>NUCLEOTIDE SEQUENCE</scope>
    <source>
        <tissue evidence="3">Spear leaf of Hainan Tall coconut</tissue>
    </source>
</reference>
<evidence type="ECO:0000313" key="3">
    <source>
        <dbReference type="EMBL" id="KAG1361090.1"/>
    </source>
</evidence>